<keyword evidence="6 8" id="KW-1133">Transmembrane helix</keyword>
<gene>
    <name evidence="10" type="ORF">DWE98_27350</name>
</gene>
<name>A0A370KZA7_9HYPH</name>
<evidence type="ECO:0000256" key="4">
    <source>
        <dbReference type="ARBA" id="ARBA00022519"/>
    </source>
</evidence>
<dbReference type="Gene3D" id="1.10.3720.10">
    <property type="entry name" value="MetI-like"/>
    <property type="match status" value="1"/>
</dbReference>
<accession>A0A370KZA7</accession>
<evidence type="ECO:0000256" key="8">
    <source>
        <dbReference type="RuleBase" id="RU363032"/>
    </source>
</evidence>
<feature type="transmembrane region" description="Helical" evidence="8">
    <location>
        <begin position="108"/>
        <end position="131"/>
    </location>
</feature>
<evidence type="ECO:0000256" key="6">
    <source>
        <dbReference type="ARBA" id="ARBA00022989"/>
    </source>
</evidence>
<dbReference type="EMBL" id="QQTP01000025">
    <property type="protein sequence ID" value="RDJ19942.1"/>
    <property type="molecule type" value="Genomic_DNA"/>
</dbReference>
<comment type="subcellular location">
    <subcellularLocation>
        <location evidence="1">Cell inner membrane</location>
        <topology evidence="1">Multi-pass membrane protein</topology>
    </subcellularLocation>
    <subcellularLocation>
        <location evidence="8">Cell membrane</location>
        <topology evidence="8">Multi-pass membrane protein</topology>
    </subcellularLocation>
</comment>
<dbReference type="SUPFAM" id="SSF161098">
    <property type="entry name" value="MetI-like"/>
    <property type="match status" value="1"/>
</dbReference>
<reference evidence="11" key="1">
    <citation type="submission" date="2018-07" db="EMBL/GenBank/DDBJ databases">
        <authorList>
            <person name="Safronova V.I."/>
            <person name="Chirak E.R."/>
            <person name="Sazanova A.L."/>
        </authorList>
    </citation>
    <scope>NUCLEOTIDE SEQUENCE [LARGE SCALE GENOMIC DNA]</scope>
    <source>
        <strain evidence="11">RCAM04685</strain>
    </source>
</reference>
<dbReference type="GO" id="GO:0055085">
    <property type="term" value="P:transmembrane transport"/>
    <property type="evidence" value="ECO:0007669"/>
    <property type="project" value="InterPro"/>
</dbReference>
<evidence type="ECO:0000313" key="11">
    <source>
        <dbReference type="Proteomes" id="UP000255207"/>
    </source>
</evidence>
<comment type="similarity">
    <text evidence="8">Belongs to the binding-protein-dependent transport system permease family.</text>
</comment>
<evidence type="ECO:0000313" key="10">
    <source>
        <dbReference type="EMBL" id="RDJ19942.1"/>
    </source>
</evidence>
<feature type="domain" description="ABC transmembrane type-1" evidence="9">
    <location>
        <begin position="70"/>
        <end position="257"/>
    </location>
</feature>
<evidence type="ECO:0000256" key="2">
    <source>
        <dbReference type="ARBA" id="ARBA00022448"/>
    </source>
</evidence>
<evidence type="ECO:0000259" key="9">
    <source>
        <dbReference type="PROSITE" id="PS50928"/>
    </source>
</evidence>
<keyword evidence="3" id="KW-1003">Cell membrane</keyword>
<comment type="caution">
    <text evidence="10">The sequence shown here is derived from an EMBL/GenBank/DDBJ whole genome shotgun (WGS) entry which is preliminary data.</text>
</comment>
<evidence type="ECO:0000256" key="3">
    <source>
        <dbReference type="ARBA" id="ARBA00022475"/>
    </source>
</evidence>
<proteinExistence type="inferred from homology"/>
<sequence length="270" mass="28702">MSGGTGNRRSPAWIGLSVLTGLVFAFLLAPIAVVLIEAFNDSELMNFPPQGLSLRWFQAFFANAEFMSSLWLSLKLGLIAAAISTALGAMAGLALARSGSSSASLQTLLLAPLYVPRVLVGLALLLAFAWLNVSGSLLGMILGHVLITMPYATRTVVVGMRAVEPSVEEAARMLGATRWQTFRLVTVPIIRGALMSGFIFALIISFSDIYLALFISGPQSITLPLRLFTFMEWDQSPLVAAASAVQIVLILSVILVAGRLFGLSSPGSVE</sequence>
<keyword evidence="11" id="KW-1185">Reference proteome</keyword>
<dbReference type="AlphaFoldDB" id="A0A370KZA7"/>
<keyword evidence="7 8" id="KW-0472">Membrane</keyword>
<keyword evidence="2 8" id="KW-0813">Transport</keyword>
<keyword evidence="5 8" id="KW-0812">Transmembrane</keyword>
<dbReference type="InterPro" id="IPR000515">
    <property type="entry name" value="MetI-like"/>
</dbReference>
<evidence type="ECO:0000256" key="5">
    <source>
        <dbReference type="ARBA" id="ARBA00022692"/>
    </source>
</evidence>
<organism evidence="10 11">
    <name type="scientific">Bosea caraganae</name>
    <dbReference type="NCBI Taxonomy" id="2763117"/>
    <lineage>
        <taxon>Bacteria</taxon>
        <taxon>Pseudomonadati</taxon>
        <taxon>Pseudomonadota</taxon>
        <taxon>Alphaproteobacteria</taxon>
        <taxon>Hyphomicrobiales</taxon>
        <taxon>Boseaceae</taxon>
        <taxon>Bosea</taxon>
    </lineage>
</organism>
<dbReference type="PROSITE" id="PS50928">
    <property type="entry name" value="ABC_TM1"/>
    <property type="match status" value="1"/>
</dbReference>
<dbReference type="PANTHER" id="PTHR43357:SF4">
    <property type="entry name" value="INNER MEMBRANE ABC TRANSPORTER PERMEASE PROTEIN YDCV"/>
    <property type="match status" value="1"/>
</dbReference>
<dbReference type="InterPro" id="IPR035906">
    <property type="entry name" value="MetI-like_sf"/>
</dbReference>
<feature type="transmembrane region" description="Helical" evidence="8">
    <location>
        <begin position="76"/>
        <end position="96"/>
    </location>
</feature>
<keyword evidence="4" id="KW-0997">Cell inner membrane</keyword>
<feature type="transmembrane region" description="Helical" evidence="8">
    <location>
        <begin position="12"/>
        <end position="36"/>
    </location>
</feature>
<dbReference type="Pfam" id="PF00528">
    <property type="entry name" value="BPD_transp_1"/>
    <property type="match status" value="1"/>
</dbReference>
<dbReference type="PANTHER" id="PTHR43357">
    <property type="entry name" value="INNER MEMBRANE ABC TRANSPORTER PERMEASE PROTEIN YDCV"/>
    <property type="match status" value="1"/>
</dbReference>
<protein>
    <submittedName>
        <fullName evidence="10">ABC transporter permease</fullName>
    </submittedName>
</protein>
<evidence type="ECO:0000256" key="7">
    <source>
        <dbReference type="ARBA" id="ARBA00023136"/>
    </source>
</evidence>
<evidence type="ECO:0000256" key="1">
    <source>
        <dbReference type="ARBA" id="ARBA00004429"/>
    </source>
</evidence>
<dbReference type="GO" id="GO:0005886">
    <property type="term" value="C:plasma membrane"/>
    <property type="evidence" value="ECO:0007669"/>
    <property type="project" value="UniProtKB-SubCell"/>
</dbReference>
<dbReference type="RefSeq" id="WP_114832489.1">
    <property type="nucleotide sequence ID" value="NZ_QQTO01000030.1"/>
</dbReference>
<dbReference type="Proteomes" id="UP000255207">
    <property type="component" value="Unassembled WGS sequence"/>
</dbReference>
<dbReference type="OrthoDB" id="9782004at2"/>
<dbReference type="CDD" id="cd06261">
    <property type="entry name" value="TM_PBP2"/>
    <property type="match status" value="1"/>
</dbReference>
<feature type="transmembrane region" description="Helical" evidence="8">
    <location>
        <begin position="240"/>
        <end position="261"/>
    </location>
</feature>